<evidence type="ECO:0000256" key="2">
    <source>
        <dbReference type="ARBA" id="ARBA00022448"/>
    </source>
</evidence>
<gene>
    <name evidence="4" type="ORF">As57867_004319</name>
</gene>
<keyword evidence="2" id="KW-0813">Transport</keyword>
<dbReference type="AlphaFoldDB" id="A0A6A4ZLQ8"/>
<evidence type="ECO:0000256" key="1">
    <source>
        <dbReference type="ARBA" id="ARBA00006545"/>
    </source>
</evidence>
<dbReference type="InterPro" id="IPR026847">
    <property type="entry name" value="VPS13"/>
</dbReference>
<dbReference type="Pfam" id="PF12624">
    <property type="entry name" value="VPS13_N"/>
    <property type="match status" value="1"/>
</dbReference>
<evidence type="ECO:0000259" key="3">
    <source>
        <dbReference type="Pfam" id="PF12624"/>
    </source>
</evidence>
<dbReference type="EMBL" id="VJMH01001053">
    <property type="protein sequence ID" value="KAF0713429.1"/>
    <property type="molecule type" value="Genomic_DNA"/>
</dbReference>
<proteinExistence type="inferred from homology"/>
<evidence type="ECO:0000313" key="4">
    <source>
        <dbReference type="EMBL" id="KAF0713429.1"/>
    </source>
</evidence>
<sequence length="1116" mass="126962">EAWIVAQEYVQLDGDDEDETAPTLAQYAAALQSIFQFSNTDAIAASVETFHRTAIYVLQEKSTFLAVEAQIDEFSVHLEQSQYHSILSFLSLLSFRQRQLRYAHLRPIVSIHANPKAWWHFCIEATVTDARKRLQKIDWAYVRKKRNQQSRYVQLYILIHSQQTSQLGEQCLEEFDSLEYEMENEDILTCRAQAKKQLKSLEIHQAPNSGSYFSYSYWFGSRNPSQSTTEQETEYFYDAINYDPNEKIPPPEKESRIKYRIQVVLQQFSVELAYESQSLVALCGTGMSLNHLSRKESMEFIMEISNFELLEPTQMCSLTRLSMDVVMQNPEALQMSGARLRLCENQLPLVSCKVEMPPIGEELADLGIILISQPMQVSLDIPFVLSLTSFFKKPTSIDLSDIDAAAWERAKTFTKFSAAQLRQAIASRTKLKLNVDVTSPVIVLTENSARENPVEMTIYFGHLRAISQLQSSLNMYEHEQSKSEFLAKLPEEQLHDQLKLIIRGAQIGLNDEMPMIERTNMSCVLKTSVAPDDPTIALMKLSGDMEALDLHVSTSGYMKLRQLLASISENVIDSFSSLPQTKWENDQEDKLPEVDKEQLDMVDFVKLANRVQLSSHFSLQSASISLYEETSRPLSSVKFTNLASSIIFRNFDKRFEFVLGSIAVEDHFHNALLVSSVKEQSLIQLSITMISADRPSVLNGSDAMWDRVRYPQEFSKPLWKDIMHHPLSIDIALDELTIEYHRDTLSRIIYFFCQPAEVESSMAKISEGVSINSMASVEYNDSNSNGWPSSPFVTALIVNVNTKPDVENEWLQLQMCFKSLKVVLKTENNETLAHCSANSFYFYLQKSRRMSIAMSLETLLLRDNVDRDMVYCGAVTKGYDSQNELKGAENIHNEAAMFTLAYQSYGIEDFEESWHPGYSSSVSFRMHAPRICVVYRFVTDIQTYFTTGPIMNTIDELWPTQTGIDSGLVEPDTLTNVSTFPLLNICLVDTMLEMPRQSTAQESLVIRVDIFMLENGSNCVVETSDPLSKVIMNSRLRSLHLILNGLRIVTSMNDTLSLLGGTNINMDLDLGDMKFHLESHPIRFVCSKEQYGFLLEAPLSNLSEESVFFSPLESCR</sequence>
<comment type="caution">
    <text evidence="4">The sequence shown here is derived from an EMBL/GenBank/DDBJ whole genome shotgun (WGS) entry which is preliminary data.</text>
</comment>
<reference evidence="4" key="1">
    <citation type="submission" date="2019-06" db="EMBL/GenBank/DDBJ databases">
        <title>Genomics analysis of Aphanomyces spp. identifies a new class of oomycete effector associated with host adaptation.</title>
        <authorList>
            <person name="Gaulin E."/>
        </authorList>
    </citation>
    <scope>NUCLEOTIDE SEQUENCE</scope>
    <source>
        <strain evidence="4">CBS 578.67</strain>
    </source>
</reference>
<dbReference type="OrthoDB" id="65836at2759"/>
<organism evidence="4">
    <name type="scientific">Aphanomyces stellatus</name>
    <dbReference type="NCBI Taxonomy" id="120398"/>
    <lineage>
        <taxon>Eukaryota</taxon>
        <taxon>Sar</taxon>
        <taxon>Stramenopiles</taxon>
        <taxon>Oomycota</taxon>
        <taxon>Saprolegniomycetes</taxon>
        <taxon>Saprolegniales</taxon>
        <taxon>Verrucalvaceae</taxon>
        <taxon>Aphanomyces</taxon>
    </lineage>
</organism>
<feature type="non-terminal residue" evidence="4">
    <location>
        <position position="1"/>
    </location>
</feature>
<dbReference type="PANTHER" id="PTHR16166">
    <property type="entry name" value="VACUOLAR PROTEIN SORTING-ASSOCIATED PROTEIN VPS13"/>
    <property type="match status" value="1"/>
</dbReference>
<dbReference type="InterPro" id="IPR026854">
    <property type="entry name" value="VPS13_N"/>
</dbReference>
<dbReference type="GO" id="GO:0045053">
    <property type="term" value="P:protein retention in Golgi apparatus"/>
    <property type="evidence" value="ECO:0007669"/>
    <property type="project" value="TreeGrafter"/>
</dbReference>
<comment type="similarity">
    <text evidence="1">Belongs to the VPS13 family.</text>
</comment>
<protein>
    <recommendedName>
        <fullName evidence="3">Chorein N-terminal domain-containing protein</fullName>
    </recommendedName>
</protein>
<accession>A0A6A4ZLQ8</accession>
<name>A0A6A4ZLQ8_9STRA</name>
<feature type="domain" description="Chorein N-terminal" evidence="3">
    <location>
        <begin position="66"/>
        <end position="480"/>
    </location>
</feature>
<dbReference type="GO" id="GO:0006623">
    <property type="term" value="P:protein targeting to vacuole"/>
    <property type="evidence" value="ECO:0007669"/>
    <property type="project" value="TreeGrafter"/>
</dbReference>
<dbReference type="PANTHER" id="PTHR16166:SF93">
    <property type="entry name" value="INTERMEMBRANE LIPID TRANSFER PROTEIN VPS13"/>
    <property type="match status" value="1"/>
</dbReference>